<dbReference type="Proteomes" id="UP001596003">
    <property type="component" value="Unassembled WGS sequence"/>
</dbReference>
<protein>
    <recommendedName>
        <fullName evidence="3">DUF4595 domain-containing protein</fullName>
    </recommendedName>
</protein>
<accession>A0ABV8ZFC3</accession>
<reference evidence="2" key="1">
    <citation type="journal article" date="2019" name="Int. J. Syst. Evol. Microbiol.">
        <title>The Global Catalogue of Microorganisms (GCM) 10K type strain sequencing project: providing services to taxonomists for standard genome sequencing and annotation.</title>
        <authorList>
            <consortium name="The Broad Institute Genomics Platform"/>
            <consortium name="The Broad Institute Genome Sequencing Center for Infectious Disease"/>
            <person name="Wu L."/>
            <person name="Ma J."/>
        </authorList>
    </citation>
    <scope>NUCLEOTIDE SEQUENCE [LARGE SCALE GENOMIC DNA]</scope>
    <source>
        <strain evidence="2">NBRC 103627</strain>
    </source>
</reference>
<dbReference type="RefSeq" id="WP_379799069.1">
    <property type="nucleotide sequence ID" value="NZ_JBHSFY010000009.1"/>
</dbReference>
<proteinExistence type="predicted"/>
<keyword evidence="2" id="KW-1185">Reference proteome</keyword>
<organism evidence="1 2">
    <name type="scientific">Flavobacterium chungangensis</name>
    <dbReference type="NCBI Taxonomy" id="2708132"/>
    <lineage>
        <taxon>Bacteria</taxon>
        <taxon>Pseudomonadati</taxon>
        <taxon>Bacteroidota</taxon>
        <taxon>Flavobacteriia</taxon>
        <taxon>Flavobacteriales</taxon>
        <taxon>Flavobacteriaceae</taxon>
        <taxon>Flavobacterium</taxon>
    </lineage>
</organism>
<evidence type="ECO:0008006" key="3">
    <source>
        <dbReference type="Google" id="ProtNLM"/>
    </source>
</evidence>
<evidence type="ECO:0000313" key="2">
    <source>
        <dbReference type="Proteomes" id="UP001596003"/>
    </source>
</evidence>
<comment type="caution">
    <text evidence="1">The sequence shown here is derived from an EMBL/GenBank/DDBJ whole genome shotgun (WGS) entry which is preliminary data.</text>
</comment>
<sequence length="270" mass="30597">MKKNLFLFIALALTAISCSKDDNDKNDKNHSDLPKTIQRTDLKAPVENKTSTFIYDGNKIVSITHKFSRSEFTYEGNHITKKVDYSVTGDQPTKYAETLYSYVNGKLETVSYYYTSNTTSFSKYVYTYNDDGTIKKQLYSINTTTGVETKSPYSDLLTFANGNLTKLINVNGNGTSTKNYYYDLKNNPFKNIVGFSLLLDQGIISSLGQDVYSSVNNIEKYTESIVVTGNLTPVSKIYETKFEYNSNGFPTQKTTYNEDGTVKEIFDYTY</sequence>
<evidence type="ECO:0000313" key="1">
    <source>
        <dbReference type="EMBL" id="MFC4478451.1"/>
    </source>
</evidence>
<name>A0ABV8ZFC3_9FLAO</name>
<dbReference type="PROSITE" id="PS51257">
    <property type="entry name" value="PROKAR_LIPOPROTEIN"/>
    <property type="match status" value="1"/>
</dbReference>
<dbReference type="EMBL" id="JBHSFY010000009">
    <property type="protein sequence ID" value="MFC4478451.1"/>
    <property type="molecule type" value="Genomic_DNA"/>
</dbReference>
<gene>
    <name evidence="1" type="ORF">ACFO3N_15370</name>
</gene>